<proteinExistence type="predicted"/>
<dbReference type="EMBL" id="JAAOZC010000003">
    <property type="protein sequence ID" value="NIJ08067.1"/>
    <property type="molecule type" value="Genomic_DNA"/>
</dbReference>
<dbReference type="Pfam" id="PF11984">
    <property type="entry name" value="DUF3485"/>
    <property type="match status" value="1"/>
</dbReference>
<name>A0ABX0TUK0_9SPHN</name>
<comment type="caution">
    <text evidence="2">The sequence shown here is derived from an EMBL/GenBank/DDBJ whole genome shotgun (WGS) entry which is preliminary data.</text>
</comment>
<feature type="domain" description="Methanolan biosynthesis EpsI" evidence="1">
    <location>
        <begin position="15"/>
        <end position="224"/>
    </location>
</feature>
<gene>
    <name evidence="2" type="ORF">FHS31_001677</name>
</gene>
<evidence type="ECO:0000313" key="3">
    <source>
        <dbReference type="Proteomes" id="UP000727456"/>
    </source>
</evidence>
<accession>A0ABX0TUK0</accession>
<evidence type="ECO:0000259" key="1">
    <source>
        <dbReference type="Pfam" id="PF11984"/>
    </source>
</evidence>
<sequence>MPERAWRSLGGLFLAGCALALLLSILVLSRARHVPPGTVPIESLLPARFGGWAEVPTRFDVVDPTLTDSDTDTHALYDKVVTRSYRRADGSQVTLTLAYRRLQQQESKIHRPELCYFAQGYALEDKHSATVPTPVAMMPAITFQAAADDRDETVLYWIRIGDTVSTSAWRTRERLFQLSLANIVPDGILVRASVVGDGTVSPGELADRRKLLAEFLGDAVQALRPDQRWMLIGGPAAIEAAQKGV</sequence>
<dbReference type="RefSeq" id="WP_167072889.1">
    <property type="nucleotide sequence ID" value="NZ_JAAOZC010000003.1"/>
</dbReference>
<dbReference type="InterPro" id="IPR014263">
    <property type="entry name" value="Methanolan_biosynth_EpsI"/>
</dbReference>
<dbReference type="NCBIfam" id="TIGR02914">
    <property type="entry name" value="EpsI_fam"/>
    <property type="match status" value="1"/>
</dbReference>
<reference evidence="2 3" key="1">
    <citation type="submission" date="2020-03" db="EMBL/GenBank/DDBJ databases">
        <title>Genomic Encyclopedia of Type Strains, Phase III (KMG-III): the genomes of soil and plant-associated and newly described type strains.</title>
        <authorList>
            <person name="Whitman W."/>
        </authorList>
    </citation>
    <scope>NUCLEOTIDE SEQUENCE [LARGE SCALE GENOMIC DNA]</scope>
    <source>
        <strain evidence="2 3">CECT 8804</strain>
    </source>
</reference>
<organism evidence="2 3">
    <name type="scientific">Sphingomonas vulcanisoli</name>
    <dbReference type="NCBI Taxonomy" id="1658060"/>
    <lineage>
        <taxon>Bacteria</taxon>
        <taxon>Pseudomonadati</taxon>
        <taxon>Pseudomonadota</taxon>
        <taxon>Alphaproteobacteria</taxon>
        <taxon>Sphingomonadales</taxon>
        <taxon>Sphingomonadaceae</taxon>
        <taxon>Sphingomonas</taxon>
    </lineage>
</organism>
<keyword evidence="3" id="KW-1185">Reference proteome</keyword>
<dbReference type="Proteomes" id="UP000727456">
    <property type="component" value="Unassembled WGS sequence"/>
</dbReference>
<protein>
    <submittedName>
        <fullName evidence="2">EpsI family protein</fullName>
    </submittedName>
</protein>
<evidence type="ECO:0000313" key="2">
    <source>
        <dbReference type="EMBL" id="NIJ08067.1"/>
    </source>
</evidence>